<dbReference type="InterPro" id="IPR009061">
    <property type="entry name" value="DNA-bd_dom_put_sf"/>
</dbReference>
<dbReference type="GeneID" id="56729726"/>
<dbReference type="GO" id="GO:0003677">
    <property type="term" value="F:DNA binding"/>
    <property type="evidence" value="ECO:0007669"/>
    <property type="project" value="UniProtKB-KW"/>
</dbReference>
<dbReference type="EMBL" id="WAGF01000019">
    <property type="protein sequence ID" value="KAB0875938.1"/>
    <property type="molecule type" value="Genomic_DNA"/>
</dbReference>
<proteinExistence type="predicted"/>
<dbReference type="SUPFAM" id="SSF46955">
    <property type="entry name" value="Putative DNA-binding domain"/>
    <property type="match status" value="1"/>
</dbReference>
<name>A0A2S9UAM2_CROSK</name>
<dbReference type="Proteomes" id="UP000439917">
    <property type="component" value="Unassembled WGS sequence"/>
</dbReference>
<keyword evidence="2" id="KW-0238">DNA-binding</keyword>
<evidence type="ECO:0000313" key="1">
    <source>
        <dbReference type="EMBL" id="KAB0875938.1"/>
    </source>
</evidence>
<evidence type="ECO:0000313" key="2">
    <source>
        <dbReference type="EMBL" id="NYV41124.1"/>
    </source>
</evidence>
<evidence type="ECO:0000313" key="5">
    <source>
        <dbReference type="Proteomes" id="UP000439917"/>
    </source>
</evidence>
<organism evidence="2 6">
    <name type="scientific">Cronobacter sakazakii</name>
    <name type="common">Enterobacter sakazakii</name>
    <dbReference type="NCBI Taxonomy" id="28141"/>
    <lineage>
        <taxon>Bacteria</taxon>
        <taxon>Pseudomonadati</taxon>
        <taxon>Pseudomonadota</taxon>
        <taxon>Gammaproteobacteria</taxon>
        <taxon>Enterobacterales</taxon>
        <taxon>Enterobacteriaceae</taxon>
        <taxon>Cronobacter</taxon>
    </lineage>
</organism>
<dbReference type="OMA" id="MAQFIRT"/>
<reference evidence="3 4" key="1">
    <citation type="submission" date="2017-04" db="EMBL/GenBank/DDBJ databases">
        <title>Cronobacter sakazakii, ST83 Lineage Isolates.</title>
        <authorList>
            <person name="Chase H."/>
            <person name="Tall B."/>
            <person name="Gopinath G."/>
            <person name="Lehner A."/>
        </authorList>
    </citation>
    <scope>NUCLEOTIDE SEQUENCE [LARGE SCALE GENOMIC DNA]</scope>
    <source>
        <strain evidence="3 4">MOD1_Comp15</strain>
    </source>
</reference>
<sequence length="129" mass="14918">MNQFTRWMTAGELGELSGYTAQAISRWARKYGWKRIPLKGRKGGALLILITQQVYDYFLATDKLRYSAHLYNRIEETPAPYVTWDNEMMAQFIRTLEMLSPQEQARLSELISEEGAAGLVKRLGLRDEK</sequence>
<dbReference type="EMBL" id="NCTU01000010">
    <property type="protein sequence ID" value="PUW02862.1"/>
    <property type="molecule type" value="Genomic_DNA"/>
</dbReference>
<dbReference type="KEGG" id="csj:CSK29544_02047"/>
<reference evidence="1 5" key="2">
    <citation type="submission" date="2019-09" db="EMBL/GenBank/DDBJ databases">
        <title>Prevalence, distribution, and phylogeny of type two toxin-antitoxin genes possessed by Cronobacter species where C. sakazakii homologs follow sequence type lineages.</title>
        <authorList>
            <person name="Finkelstein S."/>
            <person name="Negrete F."/>
            <person name="Jang H."/>
            <person name="Gopinath G.R."/>
            <person name="Tall B.D."/>
        </authorList>
    </citation>
    <scope>NUCLEOTIDE SEQUENCE [LARGE SCALE GENOMIC DNA]</scope>
    <source>
        <strain evidence="1 5">MOD1_Comp4</strain>
    </source>
</reference>
<evidence type="ECO:0000313" key="3">
    <source>
        <dbReference type="EMBL" id="PUW02862.1"/>
    </source>
</evidence>
<dbReference type="Proteomes" id="UP000244856">
    <property type="component" value="Unassembled WGS sequence"/>
</dbReference>
<dbReference type="RefSeq" id="WP_004388523.1">
    <property type="nucleotide sequence ID" value="NZ_CABMLV010000001.1"/>
</dbReference>
<dbReference type="AlphaFoldDB" id="A0A2S9UAM2"/>
<accession>A0A2S9UAM2</accession>
<dbReference type="InterPro" id="IPR010749">
    <property type="entry name" value="YfeC-like"/>
</dbReference>
<evidence type="ECO:0000313" key="4">
    <source>
        <dbReference type="Proteomes" id="UP000244856"/>
    </source>
</evidence>
<gene>
    <name evidence="3" type="ORF">B7T07_16030</name>
    <name evidence="1" type="ORF">FZI38_18535</name>
    <name evidence="2" type="ORF">HRR37_01615</name>
</gene>
<dbReference type="STRING" id="28141.CSK29544_02047"/>
<dbReference type="Pfam" id="PF07037">
    <property type="entry name" value="YfeC-like"/>
    <property type="match status" value="1"/>
</dbReference>
<dbReference type="Proteomes" id="UP000548673">
    <property type="component" value="Unassembled WGS sequence"/>
</dbReference>
<evidence type="ECO:0000313" key="6">
    <source>
        <dbReference type="Proteomes" id="UP000548673"/>
    </source>
</evidence>
<reference evidence="2 6" key="3">
    <citation type="submission" date="2020-05" db="EMBL/GenBank/DDBJ databases">
        <title>The draft genome of Cronobacter sakazakii strain 145005.</title>
        <authorList>
            <person name="Yang J."/>
            <person name="Liu L."/>
            <person name="Feng Y."/>
            <person name="Zong Z."/>
        </authorList>
    </citation>
    <scope>NUCLEOTIDE SEQUENCE [LARGE SCALE GENOMIC DNA]</scope>
    <source>
        <strain evidence="2 6">145005</strain>
    </source>
</reference>
<dbReference type="EMBL" id="JABTXY010000012">
    <property type="protein sequence ID" value="NYV41124.1"/>
    <property type="molecule type" value="Genomic_DNA"/>
</dbReference>
<comment type="caution">
    <text evidence="2">The sequence shown here is derived from an EMBL/GenBank/DDBJ whole genome shotgun (WGS) entry which is preliminary data.</text>
</comment>
<protein>
    <submittedName>
        <fullName evidence="1 2">DNA-binding transcriptional regulator</fullName>
    </submittedName>
    <submittedName>
        <fullName evidence="3">Negative regulator</fullName>
    </submittedName>
</protein>